<evidence type="ECO:0000313" key="9">
    <source>
        <dbReference type="EMBL" id="MFD1535337.1"/>
    </source>
</evidence>
<dbReference type="SUPFAM" id="SSF54782">
    <property type="entry name" value="Porphobilinogen deaminase (hydroxymethylbilane synthase), C-terminal domain"/>
    <property type="match status" value="1"/>
</dbReference>
<keyword evidence="10" id="KW-1185">Reference proteome</keyword>
<name>A0ABW4FXR9_9PSEU</name>
<accession>A0ABW4FXR9</accession>
<evidence type="ECO:0000256" key="4">
    <source>
        <dbReference type="ARBA" id="ARBA00023244"/>
    </source>
</evidence>
<evidence type="ECO:0000259" key="7">
    <source>
        <dbReference type="Pfam" id="PF01379"/>
    </source>
</evidence>
<dbReference type="Pfam" id="PF03900">
    <property type="entry name" value="Porphobil_deamC"/>
    <property type="match status" value="1"/>
</dbReference>
<dbReference type="InterPro" id="IPR022417">
    <property type="entry name" value="Porphobilin_deaminase_N"/>
</dbReference>
<dbReference type="Gene3D" id="3.40.190.10">
    <property type="entry name" value="Periplasmic binding protein-like II"/>
    <property type="match status" value="2"/>
</dbReference>
<dbReference type="NCBIfam" id="TIGR00212">
    <property type="entry name" value="hemC"/>
    <property type="match status" value="1"/>
</dbReference>
<comment type="caution">
    <text evidence="9">The sequence shown here is derived from an EMBL/GenBank/DDBJ whole genome shotgun (WGS) entry which is preliminary data.</text>
</comment>
<evidence type="ECO:0000313" key="10">
    <source>
        <dbReference type="Proteomes" id="UP001597145"/>
    </source>
</evidence>
<dbReference type="RefSeq" id="WP_343981298.1">
    <property type="nucleotide sequence ID" value="NZ_BAAAJG010000014.1"/>
</dbReference>
<feature type="modified residue" description="S-(dipyrrolylmethanemethyl)cysteine" evidence="6">
    <location>
        <position position="250"/>
    </location>
</feature>
<keyword evidence="4 6" id="KW-0627">Porphyrin biosynthesis</keyword>
<dbReference type="InterPro" id="IPR022419">
    <property type="entry name" value="Porphobilin_deaminase_cofac_BS"/>
</dbReference>
<dbReference type="EMBL" id="JBHUCP010000052">
    <property type="protein sequence ID" value="MFD1535337.1"/>
    <property type="molecule type" value="Genomic_DNA"/>
</dbReference>
<evidence type="ECO:0000256" key="6">
    <source>
        <dbReference type="HAMAP-Rule" id="MF_00260"/>
    </source>
</evidence>
<dbReference type="PIRSF" id="PIRSF001438">
    <property type="entry name" value="4pyrrol_synth_OHMeBilane_synth"/>
    <property type="match status" value="1"/>
</dbReference>
<evidence type="ECO:0000259" key="8">
    <source>
        <dbReference type="Pfam" id="PF03900"/>
    </source>
</evidence>
<proteinExistence type="inferred from homology"/>
<dbReference type="Gene3D" id="3.30.160.40">
    <property type="entry name" value="Porphobilinogen deaminase, C-terminal domain"/>
    <property type="match status" value="1"/>
</dbReference>
<dbReference type="PANTHER" id="PTHR11557">
    <property type="entry name" value="PORPHOBILINOGEN DEAMINASE"/>
    <property type="match status" value="1"/>
</dbReference>
<evidence type="ECO:0000256" key="1">
    <source>
        <dbReference type="ARBA" id="ARBA00002869"/>
    </source>
</evidence>
<sequence>MTGSVARATVSERRALRLGTRGSPLALAQAGRIARQLRERIGRPVVLVTVRTPGDQSAAPIEQLGTTGVFTTALREELLRGDVDLVVHSCKDLPTAPVPGVRLVAFPAREDPRDALIWPGGTSLDALPCGARIGTGSPRRAAQLRATGVRPRIVPIRGNVDTRLRKLAEGEVDALVLAMAGLSRLGLLDVVATPLDPAVLMPAPAQGALAVECRTDDPATAVQLAALDHAPTRTMATAERGFLAALDAGCTAPVGALAELVAEPEPAVRLSGVIAAADGSAVVRGQITGEAGEGAALGRRLAHMLLQDGGAELMDRTAPAAIDPVRSVRD</sequence>
<dbReference type="SUPFAM" id="SSF53850">
    <property type="entry name" value="Periplasmic binding protein-like II"/>
    <property type="match status" value="1"/>
</dbReference>
<dbReference type="InterPro" id="IPR000860">
    <property type="entry name" value="HemC"/>
</dbReference>
<comment type="cofactor">
    <cofactor evidence="6">
        <name>dipyrromethane</name>
        <dbReference type="ChEBI" id="CHEBI:60342"/>
    </cofactor>
    <text evidence="6">Binds 1 dipyrromethane group covalently.</text>
</comment>
<dbReference type="PANTHER" id="PTHR11557:SF0">
    <property type="entry name" value="PORPHOBILINOGEN DEAMINASE"/>
    <property type="match status" value="1"/>
</dbReference>
<evidence type="ECO:0000256" key="3">
    <source>
        <dbReference type="ARBA" id="ARBA00022679"/>
    </source>
</evidence>
<organism evidence="9 10">
    <name type="scientific">Pseudonocardia aurantiaca</name>
    <dbReference type="NCBI Taxonomy" id="75290"/>
    <lineage>
        <taxon>Bacteria</taxon>
        <taxon>Bacillati</taxon>
        <taxon>Actinomycetota</taxon>
        <taxon>Actinomycetes</taxon>
        <taxon>Pseudonocardiales</taxon>
        <taxon>Pseudonocardiaceae</taxon>
        <taxon>Pseudonocardia</taxon>
    </lineage>
</organism>
<dbReference type="PROSITE" id="PS00533">
    <property type="entry name" value="PORPHOBILINOGEN_DEAM"/>
    <property type="match status" value="1"/>
</dbReference>
<evidence type="ECO:0000256" key="5">
    <source>
        <dbReference type="ARBA" id="ARBA00048169"/>
    </source>
</evidence>
<keyword evidence="3 6" id="KW-0808">Transferase</keyword>
<dbReference type="GO" id="GO:0004418">
    <property type="term" value="F:hydroxymethylbilane synthase activity"/>
    <property type="evidence" value="ECO:0007669"/>
    <property type="project" value="UniProtKB-EC"/>
</dbReference>
<comment type="similarity">
    <text evidence="2 6">Belongs to the HMBS family.</text>
</comment>
<dbReference type="EC" id="2.5.1.61" evidence="6"/>
<feature type="domain" description="Porphobilinogen deaminase N-terminal" evidence="7">
    <location>
        <begin position="16"/>
        <end position="220"/>
    </location>
</feature>
<comment type="function">
    <text evidence="1 6">Tetrapolymerization of the monopyrrole PBG into the hydroxymethylbilane pre-uroporphyrinogen in several discrete steps.</text>
</comment>
<evidence type="ECO:0000256" key="2">
    <source>
        <dbReference type="ARBA" id="ARBA00005638"/>
    </source>
</evidence>
<dbReference type="InterPro" id="IPR022418">
    <property type="entry name" value="Porphobilinogen_deaminase_C"/>
</dbReference>
<feature type="domain" description="Porphobilinogen deaminase C-terminal" evidence="8">
    <location>
        <begin position="236"/>
        <end position="306"/>
    </location>
</feature>
<gene>
    <name evidence="6 9" type="primary">hemC</name>
    <name evidence="9" type="ORF">ACFSCY_38620</name>
</gene>
<reference evidence="10" key="1">
    <citation type="journal article" date="2019" name="Int. J. Syst. Evol. Microbiol.">
        <title>The Global Catalogue of Microorganisms (GCM) 10K type strain sequencing project: providing services to taxonomists for standard genome sequencing and annotation.</title>
        <authorList>
            <consortium name="The Broad Institute Genomics Platform"/>
            <consortium name="The Broad Institute Genome Sequencing Center for Infectious Disease"/>
            <person name="Wu L."/>
            <person name="Ma J."/>
        </authorList>
    </citation>
    <scope>NUCLEOTIDE SEQUENCE [LARGE SCALE GENOMIC DNA]</scope>
    <source>
        <strain evidence="10">JCM 12165</strain>
    </source>
</reference>
<dbReference type="InterPro" id="IPR036803">
    <property type="entry name" value="Porphobilinogen_deaminase_C_sf"/>
</dbReference>
<dbReference type="PRINTS" id="PR00151">
    <property type="entry name" value="PORPHBDMNASE"/>
</dbReference>
<dbReference type="Pfam" id="PF01379">
    <property type="entry name" value="Porphobil_deam"/>
    <property type="match status" value="1"/>
</dbReference>
<comment type="subunit">
    <text evidence="6">Monomer.</text>
</comment>
<dbReference type="HAMAP" id="MF_00260">
    <property type="entry name" value="Porphobil_deam"/>
    <property type="match status" value="1"/>
</dbReference>
<comment type="catalytic activity">
    <reaction evidence="5 6">
        <text>4 porphobilinogen + H2O = hydroxymethylbilane + 4 NH4(+)</text>
        <dbReference type="Rhea" id="RHEA:13185"/>
        <dbReference type="ChEBI" id="CHEBI:15377"/>
        <dbReference type="ChEBI" id="CHEBI:28938"/>
        <dbReference type="ChEBI" id="CHEBI:57845"/>
        <dbReference type="ChEBI" id="CHEBI:58126"/>
        <dbReference type="EC" id="2.5.1.61"/>
    </reaction>
</comment>
<protein>
    <recommendedName>
        <fullName evidence="6">Porphobilinogen deaminase</fullName>
        <shortName evidence="6">PBG</shortName>
        <ecNumber evidence="6">2.5.1.61</ecNumber>
    </recommendedName>
    <alternativeName>
        <fullName evidence="6">Hydroxymethylbilane synthase</fullName>
        <shortName evidence="6">HMBS</shortName>
    </alternativeName>
    <alternativeName>
        <fullName evidence="6">Pre-uroporphyrinogen synthase</fullName>
    </alternativeName>
</protein>
<comment type="miscellaneous">
    <text evidence="6">The porphobilinogen subunits are added to the dipyrromethane group.</text>
</comment>
<dbReference type="Proteomes" id="UP001597145">
    <property type="component" value="Unassembled WGS sequence"/>
</dbReference>